<feature type="compositionally biased region" description="Polar residues" evidence="1">
    <location>
        <begin position="916"/>
        <end position="925"/>
    </location>
</feature>
<dbReference type="GO" id="GO:0031267">
    <property type="term" value="F:small GTPase binding"/>
    <property type="evidence" value="ECO:0007669"/>
    <property type="project" value="TreeGrafter"/>
</dbReference>
<dbReference type="InterPro" id="IPR000219">
    <property type="entry name" value="DH_dom"/>
</dbReference>
<feature type="compositionally biased region" description="Pro residues" evidence="1">
    <location>
        <begin position="162"/>
        <end position="176"/>
    </location>
</feature>
<feature type="compositionally biased region" description="Low complexity" evidence="1">
    <location>
        <begin position="491"/>
        <end position="503"/>
    </location>
</feature>
<feature type="domain" description="DH" evidence="2">
    <location>
        <begin position="213"/>
        <end position="403"/>
    </location>
</feature>
<evidence type="ECO:0000259" key="2">
    <source>
        <dbReference type="PROSITE" id="PS50010"/>
    </source>
</evidence>
<feature type="compositionally biased region" description="Low complexity" evidence="1">
    <location>
        <begin position="147"/>
        <end position="161"/>
    </location>
</feature>
<feature type="compositionally biased region" description="Low complexity" evidence="1">
    <location>
        <begin position="785"/>
        <end position="795"/>
    </location>
</feature>
<proteinExistence type="predicted"/>
<feature type="compositionally biased region" description="Low complexity" evidence="1">
    <location>
        <begin position="807"/>
        <end position="822"/>
    </location>
</feature>
<feature type="compositionally biased region" description="Pro residues" evidence="1">
    <location>
        <begin position="770"/>
        <end position="783"/>
    </location>
</feature>
<evidence type="ECO:0000313" key="4">
    <source>
        <dbReference type="Proteomes" id="UP000237144"/>
    </source>
</evidence>
<dbReference type="GO" id="GO:0005085">
    <property type="term" value="F:guanyl-nucleotide exchange factor activity"/>
    <property type="evidence" value="ECO:0007669"/>
    <property type="project" value="InterPro"/>
</dbReference>
<feature type="compositionally biased region" description="Low complexity" evidence="1">
    <location>
        <begin position="111"/>
        <end position="125"/>
    </location>
</feature>
<feature type="compositionally biased region" description="Polar residues" evidence="1">
    <location>
        <begin position="869"/>
        <end position="879"/>
    </location>
</feature>
<sequence>MDWSAFAPSRPPGSAPPPGGSVATPSSPTWSSQSGGRNNYAPGQLVSGFGQMHLATSPHQSVSGASPTSPLQTQSTAYPYAPYNGLPPSPSRAASHSGYVASSRPRPPAAAQPASSAGPSGGFSPVRPTAQSHLDAASPSRPGPRKASLPAVPVSASGASPALPPLPLPPSPPRAPPAQSGQVSALPTSSSYSSLGGAPSASRSSPPRKTSTKRANPLEDLIATETVYVQDLGVVIKRVAAAWSRANFPPPALDSMFRAVEAVYRINKALLLKLQEIGPNPSSPKALGDLLMRWVDDVEPAYTRYARTFALDYDSYEPVQSNPNLAPILAELEWPASLPAPSTASSSRVTLDRLFELPLYRVQYYKRLYAKLLRSTQEGRSDHALLVSANEKLAILESLCEEGRRRSVVPPPVEPESEAERARSPMLDEAQLEAEEEVVHFIPSGHVPDPPLPAPPVSESAAESAGEGNGTGRDSPVQKRKSPPKLQLDMPTAPVVAAPATTALPPPVPVVNPVGHATSDSESSESKRSGVLNRISEDSVAFDSPLSTESLRSSGATGISTANTSTIQSFSPLPDLDKTLRIEDLERRLNTERTLDIFTMQPRRCKLQIQPPSLPFRRELRLATEAQLSFVPTSDLAQRTVTHSNAHILLLTDLFLICEHVAPEDSAAANGADFWLIYPPLAGKHLRADEVGLDAVEITVMQKERLTVRFGGPDASSRAGDLVAAVRAAVDFGNKQAPPPQVRQNSLASAYGHALKSPGSSHGHGFDGRPMPPPPSSSAPGGPPQQGRPQLQLQPLQPPYGLDPSRRVVSGPGSSVPRPSRGASMHQRDVSPGGLVQSPSASSFLQHSSSSHGPSPAPSPNDYGGQDPSRYSMNSNGSRSPYGPGPRRSSQAASDFGELSQSGSSYYGRSDSRQSNASYSSNRTDSFGRWPEAPPPLPKERTYNGMDISGRGGPLYATNLRGDSLHVPGRISPGAMHRARSADALRSEALQQQQLQYRSPSQTLMDGGRAASAPNSARSVASSGGGAGRIVPEQSFGDVSPPSSPVKSQAPEKTAIVAQMRCKVFLQQQHAVWKSLGTAKLRLFHSLPSNRKQLVVDSDKKGGKTIISTIVLEDGVERVGKTGVAVELSHEGDRTGIIHMLQLKTEQSAVGLFEQLLLGTDRARR</sequence>
<dbReference type="SUPFAM" id="SSF48065">
    <property type="entry name" value="DBL homology domain (DH-domain)"/>
    <property type="match status" value="1"/>
</dbReference>
<comment type="caution">
    <text evidence="3">The sequence shown here is derived from an EMBL/GenBank/DDBJ whole genome shotgun (WGS) entry which is preliminary data.</text>
</comment>
<feature type="compositionally biased region" description="Polar residues" evidence="1">
    <location>
        <begin position="545"/>
        <end position="570"/>
    </location>
</feature>
<feature type="compositionally biased region" description="Low complexity" evidence="1">
    <location>
        <begin position="457"/>
        <end position="466"/>
    </location>
</feature>
<feature type="compositionally biased region" description="Low complexity" evidence="1">
    <location>
        <begin position="900"/>
        <end position="915"/>
    </location>
</feature>
<keyword evidence="4" id="KW-1185">Reference proteome</keyword>
<dbReference type="PROSITE" id="PS50010">
    <property type="entry name" value="DH_2"/>
    <property type="match status" value="1"/>
</dbReference>
<feature type="region of interest" description="Disordered" evidence="1">
    <location>
        <begin position="967"/>
        <end position="1052"/>
    </location>
</feature>
<dbReference type="OrthoDB" id="6244550at2759"/>
<feature type="compositionally biased region" description="Low complexity" evidence="1">
    <location>
        <begin position="837"/>
        <end position="854"/>
    </location>
</feature>
<feature type="compositionally biased region" description="Pro residues" evidence="1">
    <location>
        <begin position="9"/>
        <end position="19"/>
    </location>
</feature>
<gene>
    <name evidence="3" type="ORF">BMF94_1727</name>
</gene>
<feature type="region of interest" description="Disordered" evidence="1">
    <location>
        <begin position="1"/>
        <end position="217"/>
    </location>
</feature>
<name>A0A2S5BEA2_9BASI</name>
<dbReference type="AlphaFoldDB" id="A0A2S5BEA2"/>
<feature type="region of interest" description="Disordered" evidence="1">
    <location>
        <begin position="443"/>
        <end position="570"/>
    </location>
</feature>
<protein>
    <recommendedName>
        <fullName evidence="2">DH domain-containing protein</fullName>
    </recommendedName>
</protein>
<feature type="region of interest" description="Disordered" evidence="1">
    <location>
        <begin position="404"/>
        <end position="425"/>
    </location>
</feature>
<accession>A0A2S5BEA2</accession>
<feature type="compositionally biased region" description="Low complexity" evidence="1">
    <location>
        <begin position="184"/>
        <end position="209"/>
    </location>
</feature>
<dbReference type="Gene3D" id="1.20.900.10">
    <property type="entry name" value="Dbl homology (DH) domain"/>
    <property type="match status" value="1"/>
</dbReference>
<reference evidence="3 4" key="1">
    <citation type="journal article" date="2018" name="Front. Microbiol.">
        <title>Prospects for Fungal Bioremediation of Acidic Radioactive Waste Sites: Characterization and Genome Sequence of Rhodotorula taiwanensis MD1149.</title>
        <authorList>
            <person name="Tkavc R."/>
            <person name="Matrosova V.Y."/>
            <person name="Grichenko O.E."/>
            <person name="Gostincar C."/>
            <person name="Volpe R.P."/>
            <person name="Klimenkova P."/>
            <person name="Gaidamakova E.K."/>
            <person name="Zhou C.E."/>
            <person name="Stewart B.J."/>
            <person name="Lyman M.G."/>
            <person name="Malfatti S.A."/>
            <person name="Rubinfeld B."/>
            <person name="Courtot M."/>
            <person name="Singh J."/>
            <person name="Dalgard C.L."/>
            <person name="Hamilton T."/>
            <person name="Frey K.G."/>
            <person name="Gunde-Cimerman N."/>
            <person name="Dugan L."/>
            <person name="Daly M.J."/>
        </authorList>
    </citation>
    <scope>NUCLEOTIDE SEQUENCE [LARGE SCALE GENOMIC DNA]</scope>
    <source>
        <strain evidence="3 4">MD1149</strain>
    </source>
</reference>
<dbReference type="PANTHER" id="PTHR45924:SF2">
    <property type="entry name" value="FI17866P1"/>
    <property type="match status" value="1"/>
</dbReference>
<dbReference type="Proteomes" id="UP000237144">
    <property type="component" value="Unassembled WGS sequence"/>
</dbReference>
<feature type="compositionally biased region" description="Polar residues" evidence="1">
    <location>
        <begin position="57"/>
        <end position="77"/>
    </location>
</feature>
<dbReference type="EMBL" id="PJQD01000019">
    <property type="protein sequence ID" value="POY75097.1"/>
    <property type="molecule type" value="Genomic_DNA"/>
</dbReference>
<feature type="region of interest" description="Disordered" evidence="1">
    <location>
        <begin position="734"/>
        <end position="950"/>
    </location>
</feature>
<dbReference type="PANTHER" id="PTHR45924">
    <property type="entry name" value="FI17866P1"/>
    <property type="match status" value="1"/>
</dbReference>
<dbReference type="Pfam" id="PF00621">
    <property type="entry name" value="RhoGEF"/>
    <property type="match status" value="1"/>
</dbReference>
<dbReference type="InterPro" id="IPR035899">
    <property type="entry name" value="DBL_dom_sf"/>
</dbReference>
<evidence type="ECO:0000256" key="1">
    <source>
        <dbReference type="SAM" id="MobiDB-lite"/>
    </source>
</evidence>
<dbReference type="STRING" id="741276.A0A2S5BEA2"/>
<evidence type="ECO:0000313" key="3">
    <source>
        <dbReference type="EMBL" id="POY75097.1"/>
    </source>
</evidence>
<organism evidence="3 4">
    <name type="scientific">Rhodotorula taiwanensis</name>
    <dbReference type="NCBI Taxonomy" id="741276"/>
    <lineage>
        <taxon>Eukaryota</taxon>
        <taxon>Fungi</taxon>
        <taxon>Dikarya</taxon>
        <taxon>Basidiomycota</taxon>
        <taxon>Pucciniomycotina</taxon>
        <taxon>Microbotryomycetes</taxon>
        <taxon>Sporidiobolales</taxon>
        <taxon>Sporidiobolaceae</taxon>
        <taxon>Rhodotorula</taxon>
    </lineage>
</organism>